<feature type="compositionally biased region" description="Polar residues" evidence="1">
    <location>
        <begin position="11"/>
        <end position="25"/>
    </location>
</feature>
<dbReference type="PANTHER" id="PTHR28206">
    <property type="entry name" value="NUCLEOPORIN POM152"/>
    <property type="match status" value="1"/>
</dbReference>
<dbReference type="EMBL" id="JACCJB010000020">
    <property type="protein sequence ID" value="KAF6219301.1"/>
    <property type="molecule type" value="Genomic_DNA"/>
</dbReference>
<sequence>MNGTPRLRSAYPSTPVSGQKQSGHGTTFAGLQGPRSPLPPATSLNTNAPTPMIPFTVVDAPSQRLYVALFYAALTIWRLYDYFGLVSDEAESLWKFMKWLAIDSVFLYGLPELQIPWLQWSSSMTAILVILHTMLNALLMFRIPIPVTSWFLAFMKVMYDRELAVSERSVKPASILQNSSLILGKQIIHILPEGSAMLNPDQSPFCIGNMETSVDLPIRINQTNPISIELLRIDLDTNAHETIIVTIKQINKLKRQANRNFAKNDRTSPRVLHYPVKETGLYRLEKVLDESKLEVQRRLSDTLVVQCPRAMVKTTMQDKCKGDLSDFYLQVEATPPLKIKYSKMVNRNDKDHVLLSIHPENLVSPLARQRTSGTLVSLDSPADMDLSWARAQTIDVPLNESLGVSGGWQYLVDEVQDACGNVVNYSDIRSSSSGPQKVLKGHQLEQHFTVHERPRVALREYDSQHPIKVEKGKSKMLPIHLSSTGSGKLEDAPYTLSYLFTPQEELLPDQKHSSAATFKEIVVLDTSRGLEIREPGLYTLQSVGTMFCAGEIMEPSSCLLLNPPEPDLAISAETIPDKCAGSSIGLLVDLDLSGTPPFHVHYSIRRGGGGVTPKIEKIDRLHTQLELKPLQAGHYTYQFSSISDAVYGGPISLRHKNMILEQDVKPPAAARILDAQPKRRACIEEPVTFAIQILGEPPYIVDYELVHRGRRQKYTAADIQDSIYRLTTEPLRDGGEYTLALISITDRSGCRISLKEEAKVEVGLQRPRATFGHLEGKRSIQALEAKKIHLPLRLQGDPPWTVAYRNRDDPMTQPIERTLRDSNDHIEATAEGTYELVDVRDAHCPGTVDMSGHQFSVFWIPRPSIEISESPLVMYTRGTHVKKEVCEGDEDVTEISFTGTAPFNVEYEQRHKPDHGLQSMSQKKFSAGLSMASLRMETSEAGTYEYKFSKLGDTSYNHDPRKFTTLTVQQIVHPRPSARFTEAGRTYKYCQEEEAGDEVLPISLIGLPPFHLELEIKHYAKSKPELINVPNVETNRYNLHIPHRVLALGTHSVVIRKVQDSRGCQRTTDLNAPHVQVSVADIPSISPLEDQEDYCVGDRIAYTLSGTPPFSVFYTFQDHERKASVPSTEFRRIAEKPGIFVVTALSDQRSTDACKAKIKITKVIHEMPSVRVSKGRTATVDIHEGGVAEILFEFGGTPPFLFTYTRSTTPPKGKKPEMLETKNEISHEYSKTIRASDEGMYEVVSIKDRYCAFSKQKVPDNSGQRLLTNR</sequence>
<organism evidence="7 8">
    <name type="scientific">Letharia lupina</name>
    <dbReference type="NCBI Taxonomy" id="560253"/>
    <lineage>
        <taxon>Eukaryota</taxon>
        <taxon>Fungi</taxon>
        <taxon>Dikarya</taxon>
        <taxon>Ascomycota</taxon>
        <taxon>Pezizomycotina</taxon>
        <taxon>Lecanoromycetes</taxon>
        <taxon>OSLEUM clade</taxon>
        <taxon>Lecanoromycetidae</taxon>
        <taxon>Lecanorales</taxon>
        <taxon>Lecanorineae</taxon>
        <taxon>Parmeliaceae</taxon>
        <taxon>Letharia</taxon>
    </lineage>
</organism>
<evidence type="ECO:0008006" key="9">
    <source>
        <dbReference type="Google" id="ProtNLM"/>
    </source>
</evidence>
<dbReference type="AlphaFoldDB" id="A0A8H6C9S7"/>
<dbReference type="RefSeq" id="XP_037148736.1">
    <property type="nucleotide sequence ID" value="XM_037296038.1"/>
</dbReference>
<reference evidence="7 8" key="1">
    <citation type="journal article" date="2020" name="Genomics">
        <title>Complete, high-quality genomes from long-read metagenomic sequencing of two wolf lichen thalli reveals enigmatic genome architecture.</title>
        <authorList>
            <person name="McKenzie S.K."/>
            <person name="Walston R.F."/>
            <person name="Allen J.L."/>
        </authorList>
    </citation>
    <scope>NUCLEOTIDE SEQUENCE [LARGE SCALE GENOMIC DNA]</scope>
    <source>
        <strain evidence="7">WasteWater1</strain>
    </source>
</reference>
<dbReference type="Pfam" id="PF24519">
    <property type="entry name" value="Ig-like_Pom152_1"/>
    <property type="match status" value="1"/>
</dbReference>
<comment type="caution">
    <text evidence="7">The sequence shown here is derived from an EMBL/GenBank/DDBJ whole genome shotgun (WGS) entry which is preliminary data.</text>
</comment>
<dbReference type="Proteomes" id="UP000593566">
    <property type="component" value="Unassembled WGS sequence"/>
</dbReference>
<feature type="domain" description="Nucleoporin POM152 Ig-like" evidence="4">
    <location>
        <begin position="766"/>
        <end position="851"/>
    </location>
</feature>
<feature type="domain" description="Nucleoporin POM152 immunoglobulin-like" evidence="2">
    <location>
        <begin position="884"/>
        <end position="974"/>
    </location>
</feature>
<evidence type="ECO:0000259" key="6">
    <source>
        <dbReference type="Pfam" id="PF24527"/>
    </source>
</evidence>
<protein>
    <recommendedName>
        <fullName evidence="9">Nucleoporin Pom152</fullName>
    </recommendedName>
</protein>
<dbReference type="InterPro" id="IPR056542">
    <property type="entry name" value="Ig-like_POM152_1st"/>
</dbReference>
<evidence type="ECO:0000313" key="8">
    <source>
        <dbReference type="Proteomes" id="UP000593566"/>
    </source>
</evidence>
<dbReference type="GO" id="GO:0006999">
    <property type="term" value="P:nuclear pore organization"/>
    <property type="evidence" value="ECO:0007669"/>
    <property type="project" value="TreeGrafter"/>
</dbReference>
<accession>A0A8H6C9S7</accession>
<dbReference type="InterPro" id="IPR056541">
    <property type="entry name" value="Ig-like_POM152"/>
</dbReference>
<feature type="domain" description="Nucleoporin POM152 immunoglobulin-like" evidence="2">
    <location>
        <begin position="562"/>
        <end position="666"/>
    </location>
</feature>
<feature type="domain" description="Nucleoporin POM152 ninth Ig-like" evidence="6">
    <location>
        <begin position="1083"/>
        <end position="1163"/>
    </location>
</feature>
<dbReference type="GeneID" id="59333532"/>
<gene>
    <name evidence="7" type="ORF">HO133_005126</name>
</gene>
<dbReference type="Pfam" id="PF24097">
    <property type="entry name" value="TMD_POM152"/>
    <property type="match status" value="1"/>
</dbReference>
<feature type="domain" description="Nucleoporin POM152 Ig-like" evidence="4">
    <location>
        <begin position="453"/>
        <end position="558"/>
    </location>
</feature>
<dbReference type="Pfam" id="PF24312">
    <property type="entry name" value="Ig-like_POM152"/>
    <property type="match status" value="3"/>
</dbReference>
<name>A0A8H6C9S7_9LECA</name>
<dbReference type="GO" id="GO:0017056">
    <property type="term" value="F:structural constituent of nuclear pore"/>
    <property type="evidence" value="ECO:0007669"/>
    <property type="project" value="InterPro"/>
</dbReference>
<dbReference type="Pfam" id="PF24527">
    <property type="entry name" value="Ig-like_Pom152_9"/>
    <property type="match status" value="1"/>
</dbReference>
<dbReference type="GO" id="GO:0006606">
    <property type="term" value="P:protein import into nucleus"/>
    <property type="evidence" value="ECO:0007669"/>
    <property type="project" value="TreeGrafter"/>
</dbReference>
<feature type="domain" description="Nucleoporin POM152 first Ig-like" evidence="5">
    <location>
        <begin position="195"/>
        <end position="304"/>
    </location>
</feature>
<feature type="region of interest" description="Disordered" evidence="1">
    <location>
        <begin position="1"/>
        <end position="32"/>
    </location>
</feature>
<evidence type="ECO:0000259" key="4">
    <source>
        <dbReference type="Pfam" id="PF24312"/>
    </source>
</evidence>
<proteinExistence type="predicted"/>
<dbReference type="InterPro" id="IPR056544">
    <property type="entry name" value="Ig_POM152"/>
</dbReference>
<keyword evidence="8" id="KW-1185">Reference proteome</keyword>
<evidence type="ECO:0000256" key="1">
    <source>
        <dbReference type="SAM" id="MobiDB-lite"/>
    </source>
</evidence>
<evidence type="ECO:0000259" key="5">
    <source>
        <dbReference type="Pfam" id="PF24519"/>
    </source>
</evidence>
<dbReference type="PANTHER" id="PTHR28206:SF1">
    <property type="entry name" value="NUCLEOPORIN POM152"/>
    <property type="match status" value="1"/>
</dbReference>
<evidence type="ECO:0000313" key="7">
    <source>
        <dbReference type="EMBL" id="KAF6219301.1"/>
    </source>
</evidence>
<feature type="domain" description="Nucleoporin POM152 Ig-like" evidence="4">
    <location>
        <begin position="1168"/>
        <end position="1252"/>
    </location>
</feature>
<dbReference type="InterPro" id="IPR056543">
    <property type="entry name" value="Ig-like_POM152_9th"/>
</dbReference>
<dbReference type="InterPro" id="IPR056540">
    <property type="entry name" value="TMD_POM152"/>
</dbReference>
<dbReference type="InterPro" id="IPR037701">
    <property type="entry name" value="Pom152"/>
</dbReference>
<evidence type="ECO:0000259" key="2">
    <source>
        <dbReference type="Pfam" id="PF23664"/>
    </source>
</evidence>
<evidence type="ECO:0000259" key="3">
    <source>
        <dbReference type="Pfam" id="PF24097"/>
    </source>
</evidence>
<feature type="domain" description="Nucleoporin POM152 N-terminal transmembrane" evidence="3">
    <location>
        <begin position="59"/>
        <end position="144"/>
    </location>
</feature>
<dbReference type="GO" id="GO:0070762">
    <property type="term" value="C:nuclear pore transmembrane ring"/>
    <property type="evidence" value="ECO:0007669"/>
    <property type="project" value="TreeGrafter"/>
</dbReference>
<dbReference type="Pfam" id="PF23664">
    <property type="entry name" value="Ig_Pom152"/>
    <property type="match status" value="2"/>
</dbReference>